<protein>
    <submittedName>
        <fullName evidence="1">Uncharacterized protein</fullName>
    </submittedName>
</protein>
<evidence type="ECO:0000313" key="2">
    <source>
        <dbReference type="Proteomes" id="UP001153331"/>
    </source>
</evidence>
<dbReference type="EMBL" id="JAPHNI010000225">
    <property type="protein sequence ID" value="KAJ8113887.1"/>
    <property type="molecule type" value="Genomic_DNA"/>
</dbReference>
<accession>A0ACC2IFI3</accession>
<keyword evidence="2" id="KW-1185">Reference proteome</keyword>
<sequence>MSQQSPALPTDPAYYSAYREPIFGPDGKFQHFARRFDPIHVRTGYWGFSTHDDDRRAYERGLHTPEAVLIAQDVNEEAYNDIMLRWVPGELDTNNKPSVGTAAAHLETIYNERKLLGRSLSFQGRVPLYPISSEQRLINYRLTRYGIQKGRIPETTLLSPFRGALQEVESATSPIPGEDSSSGRASAPIFADSPKHSSAQTKSELILSHGTVSTATSRPCGDTPSRLSPLFSFGEPARQTGQLTFTENIPNFSVGQEDRHMAQSLGTCPSERELQAGTNNISTHSSSQLPDTTSAGLDKHGYTNDKAGVHYIHGSDECLDSPIDSTPILSLAQPGSSELFNSQCAALPCMDCGTVASHTSQCFINEAALSLRSSQELTACDLRELTKCAEIFDHRQWDSHTGTIQEPADSLDAQLQGMAEVIRNMDTFDGDHELHGLDDQLTVLLWALKSCGDFRILQRAGSDVNMEFSD</sequence>
<organism evidence="1 2">
    <name type="scientific">Boeremia exigua</name>
    <dbReference type="NCBI Taxonomy" id="749465"/>
    <lineage>
        <taxon>Eukaryota</taxon>
        <taxon>Fungi</taxon>
        <taxon>Dikarya</taxon>
        <taxon>Ascomycota</taxon>
        <taxon>Pezizomycotina</taxon>
        <taxon>Dothideomycetes</taxon>
        <taxon>Pleosporomycetidae</taxon>
        <taxon>Pleosporales</taxon>
        <taxon>Pleosporineae</taxon>
        <taxon>Didymellaceae</taxon>
        <taxon>Boeremia</taxon>
    </lineage>
</organism>
<gene>
    <name evidence="1" type="ORF">OPT61_g4093</name>
</gene>
<proteinExistence type="predicted"/>
<comment type="caution">
    <text evidence="1">The sequence shown here is derived from an EMBL/GenBank/DDBJ whole genome shotgun (WGS) entry which is preliminary data.</text>
</comment>
<name>A0ACC2IFI3_9PLEO</name>
<reference evidence="1" key="1">
    <citation type="submission" date="2022-11" db="EMBL/GenBank/DDBJ databases">
        <title>Genome Sequence of Boeremia exigua.</title>
        <authorList>
            <person name="Buettner E."/>
        </authorList>
    </citation>
    <scope>NUCLEOTIDE SEQUENCE</scope>
    <source>
        <strain evidence="1">CU02</strain>
    </source>
</reference>
<dbReference type="Proteomes" id="UP001153331">
    <property type="component" value="Unassembled WGS sequence"/>
</dbReference>
<evidence type="ECO:0000313" key="1">
    <source>
        <dbReference type="EMBL" id="KAJ8113887.1"/>
    </source>
</evidence>